<dbReference type="Gene3D" id="1.10.10.1460">
    <property type="match status" value="1"/>
</dbReference>
<comment type="caution">
    <text evidence="2">The sequence shown here is derived from an EMBL/GenBank/DDBJ whole genome shotgun (WGS) entry which is preliminary data.</text>
</comment>
<protein>
    <submittedName>
        <fullName evidence="2">Uncharacterized protein</fullName>
    </submittedName>
</protein>
<dbReference type="Proteomes" id="UP001162156">
    <property type="component" value="Unassembled WGS sequence"/>
</dbReference>
<name>A0AAV8X385_9CUCU</name>
<feature type="region of interest" description="Disordered" evidence="1">
    <location>
        <begin position="78"/>
        <end position="102"/>
    </location>
</feature>
<sequence length="456" mass="52119">MDFLQQPDVKKTYEKCKYIVKVWEHKFTKKHKRLPSKVFFISSFDIREANSEVRHAYRKYFQLKTAALEQSFIDVEGFDNEEDGRNDDEEDGSNKNKESTHTVLNEMNQNSSPLEEKSMHDNVSLVQTIEIPKEIWGIHLNKKDEESKPVLKKEEASKPNLNLSITKKLFYGQMSLSQPISKAQSFSIFKSEDAIILSQDDSLFKNDKFQIISAPEKIISQPVNIIQSVLQNGYQHSLKTLDSGWLERVARKTGTTIENPNLTIPASQHCLTNALNANFNAPVLKVINTETEATKIDYDSEDIIDDSDEDTPCSQITSLHIVKKKRIENISEKNLNTHLGSKSFNNIHSVSENHVIPCSTQEVNLKGEEPIANETVTDKCINTNIESIDTNAAEEISPRRSSRQTRVKVSLQEFPSEEEDAFHTDTDEKDPEFILESEKSNDIFEQEIEKNEGRNH</sequence>
<dbReference type="EMBL" id="JANEYF010003897">
    <property type="protein sequence ID" value="KAJ8933213.1"/>
    <property type="molecule type" value="Genomic_DNA"/>
</dbReference>
<keyword evidence="3" id="KW-1185">Reference proteome</keyword>
<reference evidence="2" key="1">
    <citation type="journal article" date="2023" name="Insect Mol. Biol.">
        <title>Genome sequencing provides insights into the evolution of gene families encoding plant cell wall-degrading enzymes in longhorned beetles.</title>
        <authorList>
            <person name="Shin N.R."/>
            <person name="Okamura Y."/>
            <person name="Kirsch R."/>
            <person name="Pauchet Y."/>
        </authorList>
    </citation>
    <scope>NUCLEOTIDE SEQUENCE</scope>
    <source>
        <strain evidence="2">RBIC_L_NR</strain>
    </source>
</reference>
<feature type="compositionally biased region" description="Acidic residues" evidence="1">
    <location>
        <begin position="78"/>
        <end position="91"/>
    </location>
</feature>
<dbReference type="AlphaFoldDB" id="A0AAV8X385"/>
<proteinExistence type="predicted"/>
<feature type="compositionally biased region" description="Basic and acidic residues" evidence="1">
    <location>
        <begin position="436"/>
        <end position="456"/>
    </location>
</feature>
<evidence type="ECO:0000256" key="1">
    <source>
        <dbReference type="SAM" id="MobiDB-lite"/>
    </source>
</evidence>
<gene>
    <name evidence="2" type="ORF">NQ314_014160</name>
</gene>
<evidence type="ECO:0000313" key="3">
    <source>
        <dbReference type="Proteomes" id="UP001162156"/>
    </source>
</evidence>
<organism evidence="2 3">
    <name type="scientific">Rhamnusium bicolor</name>
    <dbReference type="NCBI Taxonomy" id="1586634"/>
    <lineage>
        <taxon>Eukaryota</taxon>
        <taxon>Metazoa</taxon>
        <taxon>Ecdysozoa</taxon>
        <taxon>Arthropoda</taxon>
        <taxon>Hexapoda</taxon>
        <taxon>Insecta</taxon>
        <taxon>Pterygota</taxon>
        <taxon>Neoptera</taxon>
        <taxon>Endopterygota</taxon>
        <taxon>Coleoptera</taxon>
        <taxon>Polyphaga</taxon>
        <taxon>Cucujiformia</taxon>
        <taxon>Chrysomeloidea</taxon>
        <taxon>Cerambycidae</taxon>
        <taxon>Lepturinae</taxon>
        <taxon>Rhagiini</taxon>
        <taxon>Rhamnusium</taxon>
    </lineage>
</organism>
<evidence type="ECO:0000313" key="2">
    <source>
        <dbReference type="EMBL" id="KAJ8933213.1"/>
    </source>
</evidence>
<feature type="region of interest" description="Disordered" evidence="1">
    <location>
        <begin position="392"/>
        <end position="456"/>
    </location>
</feature>
<accession>A0AAV8X385</accession>